<accession>A0A3N4J9M7</accession>
<evidence type="ECO:0008006" key="3">
    <source>
        <dbReference type="Google" id="ProtNLM"/>
    </source>
</evidence>
<reference evidence="1 2" key="1">
    <citation type="journal article" date="2018" name="Nat. Ecol. Evol.">
        <title>Pezizomycetes genomes reveal the molecular basis of ectomycorrhizal truffle lifestyle.</title>
        <authorList>
            <person name="Murat C."/>
            <person name="Payen T."/>
            <person name="Noel B."/>
            <person name="Kuo A."/>
            <person name="Morin E."/>
            <person name="Chen J."/>
            <person name="Kohler A."/>
            <person name="Krizsan K."/>
            <person name="Balestrini R."/>
            <person name="Da Silva C."/>
            <person name="Montanini B."/>
            <person name="Hainaut M."/>
            <person name="Levati E."/>
            <person name="Barry K.W."/>
            <person name="Belfiori B."/>
            <person name="Cichocki N."/>
            <person name="Clum A."/>
            <person name="Dockter R.B."/>
            <person name="Fauchery L."/>
            <person name="Guy J."/>
            <person name="Iotti M."/>
            <person name="Le Tacon F."/>
            <person name="Lindquist E.A."/>
            <person name="Lipzen A."/>
            <person name="Malagnac F."/>
            <person name="Mello A."/>
            <person name="Molinier V."/>
            <person name="Miyauchi S."/>
            <person name="Poulain J."/>
            <person name="Riccioni C."/>
            <person name="Rubini A."/>
            <person name="Sitrit Y."/>
            <person name="Splivallo R."/>
            <person name="Traeger S."/>
            <person name="Wang M."/>
            <person name="Zifcakova L."/>
            <person name="Wipf D."/>
            <person name="Zambonelli A."/>
            <person name="Paolocci F."/>
            <person name="Nowrousian M."/>
            <person name="Ottonello S."/>
            <person name="Baldrian P."/>
            <person name="Spatafora J.W."/>
            <person name="Henrissat B."/>
            <person name="Nagy L.G."/>
            <person name="Aury J.M."/>
            <person name="Wincker P."/>
            <person name="Grigoriev I.V."/>
            <person name="Bonfante P."/>
            <person name="Martin F.M."/>
        </authorList>
    </citation>
    <scope>NUCLEOTIDE SEQUENCE [LARGE SCALE GENOMIC DNA]</scope>
    <source>
        <strain evidence="1 2">120613-1</strain>
    </source>
</reference>
<gene>
    <name evidence="1" type="ORF">L873DRAFT_1815137</name>
</gene>
<dbReference type="AlphaFoldDB" id="A0A3N4J9M7"/>
<dbReference type="Proteomes" id="UP000276215">
    <property type="component" value="Unassembled WGS sequence"/>
</dbReference>
<protein>
    <recommendedName>
        <fullName evidence="3">CBM1 domain-containing protein</fullName>
    </recommendedName>
</protein>
<keyword evidence="2" id="KW-1185">Reference proteome</keyword>
<dbReference type="OrthoDB" id="3915838at2759"/>
<name>A0A3N4J9M7_9PEZI</name>
<proteinExistence type="predicted"/>
<organism evidence="1 2">
    <name type="scientific">Choiromyces venosus 120613-1</name>
    <dbReference type="NCBI Taxonomy" id="1336337"/>
    <lineage>
        <taxon>Eukaryota</taxon>
        <taxon>Fungi</taxon>
        <taxon>Dikarya</taxon>
        <taxon>Ascomycota</taxon>
        <taxon>Pezizomycotina</taxon>
        <taxon>Pezizomycetes</taxon>
        <taxon>Pezizales</taxon>
        <taxon>Tuberaceae</taxon>
        <taxon>Choiromyces</taxon>
    </lineage>
</organism>
<evidence type="ECO:0000313" key="1">
    <source>
        <dbReference type="EMBL" id="RPA93997.1"/>
    </source>
</evidence>
<dbReference type="EMBL" id="ML120444">
    <property type="protein sequence ID" value="RPA93997.1"/>
    <property type="molecule type" value="Genomic_DNA"/>
</dbReference>
<evidence type="ECO:0000313" key="2">
    <source>
        <dbReference type="Proteomes" id="UP000276215"/>
    </source>
</evidence>
<sequence length="88" mass="9353">MRRDQLLGRYDCSSGYSCAKVNDYYFQCQPGVAATTTAAAGGGATTTASSSAPTGTGQLIRRVTSPVYHLYLQTSGSPSRQHKSRNIC</sequence>